<sequence>MKQQHFLELINLDGITNVESITLINNFRQIEKHGSYLYIMIKKYNLEKEINQICSNKIQLQLWYLKQMEYRERLKVQMEKGIRRSKLSFDKNISILILMAILRIREQEVSYSYLYIVVSYIVIKYLLEQFINLRQLDQLSVKQMPIHIEQTLGITQKQFKRSQRFYYDKLSFEMYTKSIKTAIEIIVILCGVMPFIWERTVTFFKMDPNSEFQRGLAYIFMEFLRLKLIDVPNNFYNTHVIEKRYDLSQISFALQFSDLVIESALWVVFVPILLYSYLYVAELGGDYFFIAMQFFVLFMAIVSSLVYPNYIQPLFNEFEELKETELKQAISQLALRMNFPLEKILVMDGSKRSDHSNAYFFGMYSKRIVLYDTLINNLTNEEIVAVVAHELGHWKYKHPYIKLFFFCIKILITFYIFGFYRDSDVVFLSFGFKEKSIFIGSALFFSLFEPMNTLFQIFELHLSRFFEYQADIFASHHGLGSYLMSGLVKLFKQNSTNLMIDTVYQWYYNSHPSLFERLKYLNKLR</sequence>
<comment type="caution">
    <text evidence="19">The sequence shown here is derived from an EMBL/GenBank/DDBJ whole genome shotgun (WGS) entry which is preliminary data.</text>
</comment>
<proteinExistence type="predicted"/>
<evidence type="ECO:0000313" key="19">
    <source>
        <dbReference type="EMBL" id="CAD8094351.1"/>
    </source>
</evidence>
<evidence type="ECO:0000256" key="16">
    <source>
        <dbReference type="SAM" id="Phobius"/>
    </source>
</evidence>
<feature type="transmembrane region" description="Helical" evidence="16">
    <location>
        <begin position="287"/>
        <end position="307"/>
    </location>
</feature>
<feature type="active site" description="Proton donor" evidence="14">
    <location>
        <position position="471"/>
    </location>
</feature>
<dbReference type="GO" id="GO:0071586">
    <property type="term" value="P:CAAX-box protein processing"/>
    <property type="evidence" value="ECO:0007669"/>
    <property type="project" value="InterPro"/>
</dbReference>
<dbReference type="InterPro" id="IPR001915">
    <property type="entry name" value="Peptidase_M48"/>
</dbReference>
<gene>
    <name evidence="19" type="ORF">PSON_ATCC_30995.1.T0620141</name>
</gene>
<keyword evidence="4 16" id="KW-0812">Transmembrane</keyword>
<dbReference type="InterPro" id="IPR027057">
    <property type="entry name" value="CAXX_Prtase_1"/>
</dbReference>
<evidence type="ECO:0000256" key="14">
    <source>
        <dbReference type="PIRSR" id="PIRSR627057-1"/>
    </source>
</evidence>
<feature type="binding site" evidence="15">
    <location>
        <position position="389"/>
    </location>
    <ligand>
        <name>Zn(2+)</name>
        <dbReference type="ChEBI" id="CHEBI:29105"/>
        <note>catalytic</note>
    </ligand>
</feature>
<comment type="cofactor">
    <cofactor evidence="15">
        <name>Zn(2+)</name>
        <dbReference type="ChEBI" id="CHEBI:29105"/>
    </cofactor>
    <text evidence="15">Binds 1 zinc ion per subunit.</text>
</comment>
<dbReference type="OrthoDB" id="312500at2759"/>
<evidence type="ECO:0000256" key="9">
    <source>
        <dbReference type="ARBA" id="ARBA00022989"/>
    </source>
</evidence>
<dbReference type="Pfam" id="PF01435">
    <property type="entry name" value="Peptidase_M48"/>
    <property type="match status" value="1"/>
</dbReference>
<keyword evidence="20" id="KW-1185">Reference proteome</keyword>
<feature type="domain" description="CAAX prenyl protease 1 N-terminal" evidence="18">
    <location>
        <begin position="139"/>
        <end position="316"/>
    </location>
</feature>
<feature type="transmembrane region" description="Helical" evidence="16">
    <location>
        <begin position="110"/>
        <end position="127"/>
    </location>
</feature>
<evidence type="ECO:0000313" key="20">
    <source>
        <dbReference type="Proteomes" id="UP000692954"/>
    </source>
</evidence>
<feature type="transmembrane region" description="Helical" evidence="16">
    <location>
        <begin position="179"/>
        <end position="197"/>
    </location>
</feature>
<feature type="binding site" evidence="15">
    <location>
        <position position="393"/>
    </location>
    <ligand>
        <name>Zn(2+)</name>
        <dbReference type="ChEBI" id="CHEBI:29105"/>
        <note>catalytic</note>
    </ligand>
</feature>
<dbReference type="InterPro" id="IPR032456">
    <property type="entry name" value="Peptidase_M48_N"/>
</dbReference>
<evidence type="ECO:0000256" key="13">
    <source>
        <dbReference type="ARBA" id="ARBA00083451"/>
    </source>
</evidence>
<evidence type="ECO:0000256" key="8">
    <source>
        <dbReference type="ARBA" id="ARBA00022833"/>
    </source>
</evidence>
<dbReference type="GO" id="GO:0005789">
    <property type="term" value="C:endoplasmic reticulum membrane"/>
    <property type="evidence" value="ECO:0007669"/>
    <property type="project" value="UniProtKB-SubCell"/>
</dbReference>
<name>A0A8S1NVV3_9CILI</name>
<feature type="domain" description="Peptidase M48" evidence="17">
    <location>
        <begin position="321"/>
        <end position="523"/>
    </location>
</feature>
<organism evidence="19 20">
    <name type="scientific">Paramecium sonneborni</name>
    <dbReference type="NCBI Taxonomy" id="65129"/>
    <lineage>
        <taxon>Eukaryota</taxon>
        <taxon>Sar</taxon>
        <taxon>Alveolata</taxon>
        <taxon>Ciliophora</taxon>
        <taxon>Intramacronucleata</taxon>
        <taxon>Oligohymenophorea</taxon>
        <taxon>Peniculida</taxon>
        <taxon>Parameciidae</taxon>
        <taxon>Paramecium</taxon>
    </lineage>
</organism>
<dbReference type="EMBL" id="CAJJDN010000062">
    <property type="protein sequence ID" value="CAD8094351.1"/>
    <property type="molecule type" value="Genomic_DNA"/>
</dbReference>
<evidence type="ECO:0000256" key="2">
    <source>
        <dbReference type="ARBA" id="ARBA00012336"/>
    </source>
</evidence>
<dbReference type="PANTHER" id="PTHR10120">
    <property type="entry name" value="CAAX PRENYL PROTEASE 1"/>
    <property type="match status" value="1"/>
</dbReference>
<dbReference type="Pfam" id="PF16491">
    <property type="entry name" value="Peptidase_M48_N"/>
    <property type="match status" value="1"/>
</dbReference>
<feature type="active site" evidence="14">
    <location>
        <position position="390"/>
    </location>
</feature>
<comment type="subcellular location">
    <subcellularLocation>
        <location evidence="1">Endoplasmic reticulum membrane</location>
        <topology evidence="1">Multi-pass membrane protein</topology>
    </subcellularLocation>
</comment>
<evidence type="ECO:0000256" key="1">
    <source>
        <dbReference type="ARBA" id="ARBA00004477"/>
    </source>
</evidence>
<evidence type="ECO:0000256" key="5">
    <source>
        <dbReference type="ARBA" id="ARBA00022723"/>
    </source>
</evidence>
<dbReference type="GO" id="GO:0004222">
    <property type="term" value="F:metalloendopeptidase activity"/>
    <property type="evidence" value="ECO:0007669"/>
    <property type="project" value="InterPro"/>
</dbReference>
<comment type="catalytic activity">
    <reaction evidence="12">
        <text>Hydrolyzes the peptide bond -P2-(S-farnesyl or geranylgeranyl)C-P1'-P2'-P3'-COOH where P1' and P2' are amino acids with aliphatic side chains and P3' is any C-terminal residue.</text>
        <dbReference type="EC" id="3.4.24.84"/>
    </reaction>
</comment>
<evidence type="ECO:0000259" key="17">
    <source>
        <dbReference type="Pfam" id="PF01435"/>
    </source>
</evidence>
<feature type="transmembrane region" description="Helical" evidence="16">
    <location>
        <begin position="400"/>
        <end position="417"/>
    </location>
</feature>
<keyword evidence="5 15" id="KW-0479">Metal-binding</keyword>
<evidence type="ECO:0000256" key="11">
    <source>
        <dbReference type="ARBA" id="ARBA00023136"/>
    </source>
</evidence>
<dbReference type="GO" id="GO:0046872">
    <property type="term" value="F:metal ion binding"/>
    <property type="evidence" value="ECO:0007669"/>
    <property type="project" value="UniProtKB-KW"/>
</dbReference>
<dbReference type="AlphaFoldDB" id="A0A8S1NVV3"/>
<keyword evidence="6" id="KW-0378">Hydrolase</keyword>
<dbReference type="EC" id="3.4.24.84" evidence="2"/>
<feature type="binding site" evidence="15">
    <location>
        <position position="467"/>
    </location>
    <ligand>
        <name>Zn(2+)</name>
        <dbReference type="ChEBI" id="CHEBI:29105"/>
        <note>catalytic</note>
    </ligand>
</feature>
<dbReference type="FunFam" id="3.30.2010.10:FF:000002">
    <property type="entry name" value="CAAX prenyl protease"/>
    <property type="match status" value="1"/>
</dbReference>
<evidence type="ECO:0000259" key="18">
    <source>
        <dbReference type="Pfam" id="PF16491"/>
    </source>
</evidence>
<evidence type="ECO:0000256" key="4">
    <source>
        <dbReference type="ARBA" id="ARBA00022692"/>
    </source>
</evidence>
<keyword evidence="7" id="KW-0256">Endoplasmic reticulum</keyword>
<reference evidence="19" key="1">
    <citation type="submission" date="2021-01" db="EMBL/GenBank/DDBJ databases">
        <authorList>
            <consortium name="Genoscope - CEA"/>
            <person name="William W."/>
        </authorList>
    </citation>
    <scope>NUCLEOTIDE SEQUENCE</scope>
</reference>
<keyword evidence="10" id="KW-0482">Metalloprotease</keyword>
<keyword evidence="9 16" id="KW-1133">Transmembrane helix</keyword>
<keyword evidence="11 16" id="KW-0472">Membrane</keyword>
<protein>
    <recommendedName>
        <fullName evidence="2">Ste24 endopeptidase</fullName>
        <ecNumber evidence="2">3.4.24.84</ecNumber>
    </recommendedName>
    <alternativeName>
        <fullName evidence="13">Prenyl protein-specific endoprotease 1</fullName>
    </alternativeName>
</protein>
<dbReference type="CDD" id="cd07343">
    <property type="entry name" value="M48A_Zmpste24p_like"/>
    <property type="match status" value="1"/>
</dbReference>
<keyword evidence="8 15" id="KW-0862">Zinc</keyword>
<evidence type="ECO:0000256" key="15">
    <source>
        <dbReference type="PIRSR" id="PIRSR627057-2"/>
    </source>
</evidence>
<evidence type="ECO:0000256" key="3">
    <source>
        <dbReference type="ARBA" id="ARBA00022670"/>
    </source>
</evidence>
<dbReference type="Proteomes" id="UP000692954">
    <property type="component" value="Unassembled WGS sequence"/>
</dbReference>
<feature type="transmembrane region" description="Helical" evidence="16">
    <location>
        <begin position="256"/>
        <end position="281"/>
    </location>
</feature>
<evidence type="ECO:0000256" key="7">
    <source>
        <dbReference type="ARBA" id="ARBA00022824"/>
    </source>
</evidence>
<evidence type="ECO:0000256" key="6">
    <source>
        <dbReference type="ARBA" id="ARBA00022801"/>
    </source>
</evidence>
<feature type="transmembrane region" description="Helical" evidence="16">
    <location>
        <begin position="437"/>
        <end position="458"/>
    </location>
</feature>
<evidence type="ECO:0000256" key="10">
    <source>
        <dbReference type="ARBA" id="ARBA00023049"/>
    </source>
</evidence>
<keyword evidence="3" id="KW-0645">Protease</keyword>
<accession>A0A8S1NVV3</accession>
<evidence type="ECO:0000256" key="12">
    <source>
        <dbReference type="ARBA" id="ARBA00044456"/>
    </source>
</evidence>